<dbReference type="PANTHER" id="PTHR43060">
    <property type="entry name" value="3-HYDROXYISOBUTYRATE DEHYDROGENASE-LIKE 1, MITOCHONDRIAL-RELATED"/>
    <property type="match status" value="1"/>
</dbReference>
<feature type="domain" description="3-hydroxyisobutyrate dehydrogenase-like NAD-binding" evidence="3">
    <location>
        <begin position="208"/>
        <end position="325"/>
    </location>
</feature>
<dbReference type="EMBL" id="JBHSPA010000101">
    <property type="protein sequence ID" value="MFC5833944.1"/>
    <property type="molecule type" value="Genomic_DNA"/>
</dbReference>
<dbReference type="PROSITE" id="PS00895">
    <property type="entry name" value="3_HYDROXYISOBUT_DH"/>
    <property type="match status" value="1"/>
</dbReference>
<protein>
    <submittedName>
        <fullName evidence="4">NAD(P)-dependent oxidoreductase</fullName>
        <ecNumber evidence="4">1.1.-.-</ecNumber>
    </submittedName>
</protein>
<dbReference type="Pfam" id="PF03446">
    <property type="entry name" value="NAD_binding_2"/>
    <property type="match status" value="1"/>
</dbReference>
<dbReference type="InterPro" id="IPR013328">
    <property type="entry name" value="6PGD_dom2"/>
</dbReference>
<keyword evidence="5" id="KW-1185">Reference proteome</keyword>
<comment type="similarity">
    <text evidence="1">Belongs to the HIBADH-related family.</text>
</comment>
<dbReference type="PANTHER" id="PTHR43060:SF15">
    <property type="entry name" value="3-HYDROXYISOBUTYRATE DEHYDROGENASE-LIKE 1, MITOCHONDRIAL-RELATED"/>
    <property type="match status" value="1"/>
</dbReference>
<accession>A0ABW1D844</accession>
<dbReference type="InterPro" id="IPR029154">
    <property type="entry name" value="HIBADH-like_NADP-bd"/>
</dbReference>
<feature type="domain" description="6-phosphogluconate dehydrogenase NADP-binding" evidence="2">
    <location>
        <begin position="46"/>
        <end position="205"/>
    </location>
</feature>
<evidence type="ECO:0000259" key="2">
    <source>
        <dbReference type="Pfam" id="PF03446"/>
    </source>
</evidence>
<proteinExistence type="inferred from homology"/>
<dbReference type="GO" id="GO:0016491">
    <property type="term" value="F:oxidoreductase activity"/>
    <property type="evidence" value="ECO:0007669"/>
    <property type="project" value="UniProtKB-KW"/>
</dbReference>
<dbReference type="InterPro" id="IPR008927">
    <property type="entry name" value="6-PGluconate_DH-like_C_sf"/>
</dbReference>
<organism evidence="4 5">
    <name type="scientific">Nonomuraea insulae</name>
    <dbReference type="NCBI Taxonomy" id="1616787"/>
    <lineage>
        <taxon>Bacteria</taxon>
        <taxon>Bacillati</taxon>
        <taxon>Actinomycetota</taxon>
        <taxon>Actinomycetes</taxon>
        <taxon>Streptosporangiales</taxon>
        <taxon>Streptosporangiaceae</taxon>
        <taxon>Nonomuraea</taxon>
    </lineage>
</organism>
<dbReference type="SUPFAM" id="SSF51735">
    <property type="entry name" value="NAD(P)-binding Rossmann-fold domains"/>
    <property type="match status" value="1"/>
</dbReference>
<dbReference type="EC" id="1.1.-.-" evidence="4"/>
<keyword evidence="4" id="KW-0560">Oxidoreductase</keyword>
<dbReference type="InterPro" id="IPR036291">
    <property type="entry name" value="NAD(P)-bd_dom_sf"/>
</dbReference>
<evidence type="ECO:0000256" key="1">
    <source>
        <dbReference type="ARBA" id="ARBA00009080"/>
    </source>
</evidence>
<dbReference type="RefSeq" id="WP_379523364.1">
    <property type="nucleotide sequence ID" value="NZ_JBHSPA010000101.1"/>
</dbReference>
<dbReference type="Gene3D" id="3.40.50.720">
    <property type="entry name" value="NAD(P)-binding Rossmann-like Domain"/>
    <property type="match status" value="1"/>
</dbReference>
<evidence type="ECO:0000313" key="4">
    <source>
        <dbReference type="EMBL" id="MFC5833944.1"/>
    </source>
</evidence>
<dbReference type="InterPro" id="IPR002204">
    <property type="entry name" value="3-OH-isobutyrate_DH-rel_CS"/>
</dbReference>
<dbReference type="Proteomes" id="UP001596058">
    <property type="component" value="Unassembled WGS sequence"/>
</dbReference>
<comment type="caution">
    <text evidence="4">The sequence shown here is derived from an EMBL/GenBank/DDBJ whole genome shotgun (WGS) entry which is preliminary data.</text>
</comment>
<evidence type="ECO:0000313" key="5">
    <source>
        <dbReference type="Proteomes" id="UP001596058"/>
    </source>
</evidence>
<dbReference type="Pfam" id="PF14833">
    <property type="entry name" value="NAD_binding_11"/>
    <property type="match status" value="1"/>
</dbReference>
<evidence type="ECO:0000259" key="3">
    <source>
        <dbReference type="Pfam" id="PF14833"/>
    </source>
</evidence>
<gene>
    <name evidence="4" type="ORF">ACFPZ3_59730</name>
</gene>
<name>A0ABW1D844_9ACTN</name>
<sequence>MRTSSDLRFIRTYGHKFVNTNKQQVVAAWGMPSLSRCDDEGHVQMKVGFIGLGGMGSGMAHNLRRAGHDLVVHDLNPASGAALEEAGATWADSVAGLARSADVVFTSLPGPAEMQQVGLGEGGLLSALEPGSVWFDLTTNSPTVVREVHEHCRKRDVELFDAPVSGGPKGARSGKLAIYVGGDREAFDRHGPILDAIGDQILYVGDIGAGNTAKLVHNCASMMIRSAIAEAFTMGVKAGVEPASLWHALRQGAVGRTRTFDRVGDRYLQQAFDPPSFALALADKDLRLALELAEQLGVPMPAARLVQQDFTEALHRGWGNRDSQSPLLLRNERAGVTIRLSADEVQAVLDQD</sequence>
<dbReference type="Gene3D" id="1.10.1040.10">
    <property type="entry name" value="N-(1-d-carboxylethyl)-l-norvaline Dehydrogenase, domain 2"/>
    <property type="match status" value="1"/>
</dbReference>
<reference evidence="5" key="1">
    <citation type="journal article" date="2019" name="Int. J. Syst. Evol. Microbiol.">
        <title>The Global Catalogue of Microorganisms (GCM) 10K type strain sequencing project: providing services to taxonomists for standard genome sequencing and annotation.</title>
        <authorList>
            <consortium name="The Broad Institute Genomics Platform"/>
            <consortium name="The Broad Institute Genome Sequencing Center for Infectious Disease"/>
            <person name="Wu L."/>
            <person name="Ma J."/>
        </authorList>
    </citation>
    <scope>NUCLEOTIDE SEQUENCE [LARGE SCALE GENOMIC DNA]</scope>
    <source>
        <strain evidence="5">CCUG 53903</strain>
    </source>
</reference>
<dbReference type="InterPro" id="IPR006115">
    <property type="entry name" value="6PGDH_NADP-bd"/>
</dbReference>
<dbReference type="SUPFAM" id="SSF48179">
    <property type="entry name" value="6-phosphogluconate dehydrogenase C-terminal domain-like"/>
    <property type="match status" value="1"/>
</dbReference>